<name>A0AA35K4T7_9SAUR</name>
<gene>
    <name evidence="3" type="ORF">PODLI_1B038372</name>
</gene>
<evidence type="ECO:0008006" key="5">
    <source>
        <dbReference type="Google" id="ProtNLM"/>
    </source>
</evidence>
<protein>
    <recommendedName>
        <fullName evidence="5">ERC protein 2-like</fullName>
    </recommendedName>
</protein>
<feature type="compositionally biased region" description="Basic and acidic residues" evidence="2">
    <location>
        <begin position="297"/>
        <end position="310"/>
    </location>
</feature>
<organism evidence="3 4">
    <name type="scientific">Podarcis lilfordi</name>
    <name type="common">Lilford's wall lizard</name>
    <dbReference type="NCBI Taxonomy" id="74358"/>
    <lineage>
        <taxon>Eukaryota</taxon>
        <taxon>Metazoa</taxon>
        <taxon>Chordata</taxon>
        <taxon>Craniata</taxon>
        <taxon>Vertebrata</taxon>
        <taxon>Euteleostomi</taxon>
        <taxon>Lepidosauria</taxon>
        <taxon>Squamata</taxon>
        <taxon>Bifurcata</taxon>
        <taxon>Unidentata</taxon>
        <taxon>Episquamata</taxon>
        <taxon>Laterata</taxon>
        <taxon>Lacertibaenia</taxon>
        <taxon>Lacertidae</taxon>
        <taxon>Podarcis</taxon>
    </lineage>
</organism>
<evidence type="ECO:0000313" key="3">
    <source>
        <dbReference type="EMBL" id="CAI5771540.1"/>
    </source>
</evidence>
<evidence type="ECO:0000256" key="1">
    <source>
        <dbReference type="SAM" id="Coils"/>
    </source>
</evidence>
<dbReference type="Proteomes" id="UP001178461">
    <property type="component" value="Chromosome 3"/>
</dbReference>
<proteinExistence type="predicted"/>
<keyword evidence="1" id="KW-0175">Coiled coil</keyword>
<keyword evidence="4" id="KW-1185">Reference proteome</keyword>
<feature type="coiled-coil region" evidence="1">
    <location>
        <begin position="169"/>
        <end position="212"/>
    </location>
</feature>
<evidence type="ECO:0000313" key="4">
    <source>
        <dbReference type="Proteomes" id="UP001178461"/>
    </source>
</evidence>
<feature type="region of interest" description="Disordered" evidence="2">
    <location>
        <begin position="259"/>
        <end position="317"/>
    </location>
</feature>
<reference evidence="3" key="1">
    <citation type="submission" date="2022-12" db="EMBL/GenBank/DDBJ databases">
        <authorList>
            <person name="Alioto T."/>
            <person name="Alioto T."/>
            <person name="Gomez Garrido J."/>
        </authorList>
    </citation>
    <scope>NUCLEOTIDE SEQUENCE</scope>
</reference>
<accession>A0AA35K4T7</accession>
<dbReference type="AlphaFoldDB" id="A0AA35K4T7"/>
<sequence length="317" mass="36624">MNPYRSYEDFSRVPSASRRRRSLRHCSSQPCFVSCTFYTPICLPFLHDEMKFSPKNMERRSKLDVDHIIKEHESFSESEKSSERVRAMKMESMLKKVLAENQQLKSAVHFLKQQNKEKDCNAEDCKRAKEKLMTEIGSLLTEIAFLNEVREQLRYKDPESRKETTKALTETIQAKLEVAHAKIEAAEAKKETLEAKRKAEEAQETAEAAQAREDNLLSYVSKIATLAYQQAAEAEYDCTQARKAMAVAEAIQVATLAEGKGRRNHKHHHHHHQGKHHRGHHDHRGHHSHHSHHDHRSHHETQSDLPHSEPETLSSTR</sequence>
<evidence type="ECO:0000256" key="2">
    <source>
        <dbReference type="SAM" id="MobiDB-lite"/>
    </source>
</evidence>
<dbReference type="EMBL" id="OX395128">
    <property type="protein sequence ID" value="CAI5771540.1"/>
    <property type="molecule type" value="Genomic_DNA"/>
</dbReference>
<feature type="coiled-coil region" evidence="1">
    <location>
        <begin position="87"/>
        <end position="131"/>
    </location>
</feature>
<feature type="compositionally biased region" description="Basic residues" evidence="2">
    <location>
        <begin position="262"/>
        <end position="296"/>
    </location>
</feature>